<feature type="binding site" evidence="8">
    <location>
        <position position="429"/>
    </location>
    <ligand>
        <name>Zn(2+)</name>
        <dbReference type="ChEBI" id="CHEBI:29105"/>
        <label>1</label>
    </ligand>
</feature>
<keyword evidence="1 8" id="KW-0639">Primosome</keyword>
<dbReference type="Gene3D" id="3.40.1440.60">
    <property type="entry name" value="PriA, 3(prime) DNA-binding domain"/>
    <property type="match status" value="1"/>
</dbReference>
<dbReference type="GO" id="GO:1990077">
    <property type="term" value="C:primosome complex"/>
    <property type="evidence" value="ECO:0007669"/>
    <property type="project" value="UniProtKB-UniRule"/>
</dbReference>
<dbReference type="Gene3D" id="3.40.50.300">
    <property type="entry name" value="P-loop containing nucleotide triphosphate hydrolases"/>
    <property type="match status" value="1"/>
</dbReference>
<evidence type="ECO:0000313" key="10">
    <source>
        <dbReference type="EMBL" id="TBT95882.1"/>
    </source>
</evidence>
<dbReference type="AlphaFoldDB" id="A0A4Q9KMV5"/>
<evidence type="ECO:0000256" key="7">
    <source>
        <dbReference type="ARBA" id="ARBA00023125"/>
    </source>
</evidence>
<proteinExistence type="inferred from homology"/>
<protein>
    <recommendedName>
        <fullName evidence="8">Probable replication restart protein PriA</fullName>
    </recommendedName>
    <alternativeName>
        <fullName evidence="8">Putative ATP-dependent DNA helicase PriA</fullName>
    </alternativeName>
</protein>
<dbReference type="InterPro" id="IPR041222">
    <property type="entry name" value="PriA_3primeBD"/>
</dbReference>
<keyword evidence="6 8" id="KW-0067">ATP-binding</keyword>
<feature type="binding site" evidence="8">
    <location>
        <position position="394"/>
    </location>
    <ligand>
        <name>Zn(2+)</name>
        <dbReference type="ChEBI" id="CHEBI:29105"/>
        <label>2</label>
    </ligand>
</feature>
<dbReference type="PANTHER" id="PTHR30580">
    <property type="entry name" value="PRIMOSOMAL PROTEIN N"/>
    <property type="match status" value="1"/>
</dbReference>
<evidence type="ECO:0000256" key="2">
    <source>
        <dbReference type="ARBA" id="ARBA00022705"/>
    </source>
</evidence>
<keyword evidence="11" id="KW-1185">Reference proteome</keyword>
<feature type="domain" description="Primosomal protein N' 3' DNA-binding" evidence="9">
    <location>
        <begin position="12"/>
        <end position="111"/>
    </location>
</feature>
<feature type="binding site" evidence="8">
    <location>
        <position position="385"/>
    </location>
    <ligand>
        <name>Zn(2+)</name>
        <dbReference type="ChEBI" id="CHEBI:29105"/>
        <label>1</label>
    </ligand>
</feature>
<keyword evidence="2 8" id="KW-0235">DNA replication</keyword>
<dbReference type="HAMAP" id="MF_00983">
    <property type="entry name" value="PriA"/>
    <property type="match status" value="1"/>
</dbReference>
<dbReference type="InterPro" id="IPR027417">
    <property type="entry name" value="P-loop_NTPase"/>
</dbReference>
<feature type="binding site" evidence="8">
    <location>
        <position position="388"/>
    </location>
    <ligand>
        <name>Zn(2+)</name>
        <dbReference type="ChEBI" id="CHEBI:29105"/>
        <label>1</label>
    </ligand>
</feature>
<dbReference type="OrthoDB" id="3177118at2"/>
<gene>
    <name evidence="8" type="primary">priA</name>
    <name evidence="10" type="ORF">ET996_02590</name>
</gene>
<dbReference type="GO" id="GO:0006310">
    <property type="term" value="P:DNA recombination"/>
    <property type="evidence" value="ECO:0007669"/>
    <property type="project" value="InterPro"/>
</dbReference>
<comment type="function">
    <text evidence="8">Initiates the restart of stalled replication forks, which reloads the replicative helicase on sites other than the origin of replication. Recognizes and binds to abandoned replication forks and remodels them to uncover a helicase loading site. Promotes assembly of the primosome at these replication forks.</text>
</comment>
<dbReference type="GO" id="GO:0008270">
    <property type="term" value="F:zinc ion binding"/>
    <property type="evidence" value="ECO:0007669"/>
    <property type="project" value="UniProtKB-UniRule"/>
</dbReference>
<name>A0A4Q9KMV5_PROTD</name>
<comment type="similarity">
    <text evidence="8">Belongs to the helicase family. PriA subfamily.</text>
</comment>
<dbReference type="RefSeq" id="WP_131170997.1">
    <property type="nucleotide sequence ID" value="NZ_FXTL01000002.1"/>
</dbReference>
<dbReference type="GO" id="GO:0006269">
    <property type="term" value="P:DNA replication, synthesis of primer"/>
    <property type="evidence" value="ECO:0007669"/>
    <property type="project" value="UniProtKB-KW"/>
</dbReference>
<dbReference type="GO" id="GO:0005524">
    <property type="term" value="F:ATP binding"/>
    <property type="evidence" value="ECO:0007669"/>
    <property type="project" value="UniProtKB-UniRule"/>
</dbReference>
<evidence type="ECO:0000256" key="1">
    <source>
        <dbReference type="ARBA" id="ARBA00022515"/>
    </source>
</evidence>
<keyword evidence="3 8" id="KW-0479">Metal-binding</keyword>
<evidence type="ECO:0000259" key="9">
    <source>
        <dbReference type="Pfam" id="PF17764"/>
    </source>
</evidence>
<feature type="binding site" evidence="8">
    <location>
        <position position="417"/>
    </location>
    <ligand>
        <name>Zn(2+)</name>
        <dbReference type="ChEBI" id="CHEBI:29105"/>
        <label>2</label>
    </ligand>
</feature>
<dbReference type="GO" id="GO:0006302">
    <property type="term" value="P:double-strand break repair"/>
    <property type="evidence" value="ECO:0007669"/>
    <property type="project" value="InterPro"/>
</dbReference>
<dbReference type="PANTHER" id="PTHR30580:SF0">
    <property type="entry name" value="PRIMOSOMAL PROTEIN N"/>
    <property type="match status" value="1"/>
</dbReference>
<evidence type="ECO:0000313" key="11">
    <source>
        <dbReference type="Proteomes" id="UP000291933"/>
    </source>
</evidence>
<dbReference type="InterPro" id="IPR005259">
    <property type="entry name" value="PriA"/>
</dbReference>
<feature type="binding site" evidence="8">
    <location>
        <position position="426"/>
    </location>
    <ligand>
        <name>Zn(2+)</name>
        <dbReference type="ChEBI" id="CHEBI:29105"/>
        <label>1</label>
    </ligand>
</feature>
<dbReference type="GO" id="GO:0043138">
    <property type="term" value="F:3'-5' DNA helicase activity"/>
    <property type="evidence" value="ECO:0007669"/>
    <property type="project" value="TreeGrafter"/>
</dbReference>
<comment type="cofactor">
    <cofactor evidence="8">
        <name>Zn(2+)</name>
        <dbReference type="ChEBI" id="CHEBI:29105"/>
    </cofactor>
    <text evidence="8">Binds 2 zinc ions per subunit.</text>
</comment>
<dbReference type="InterPro" id="IPR042115">
    <property type="entry name" value="PriA_3primeBD_sf"/>
</dbReference>
<dbReference type="EMBL" id="SDMR01000002">
    <property type="protein sequence ID" value="TBT95882.1"/>
    <property type="molecule type" value="Genomic_DNA"/>
</dbReference>
<accession>A0A4Q9KMV5</accession>
<dbReference type="GO" id="GO:0003677">
    <property type="term" value="F:DNA binding"/>
    <property type="evidence" value="ECO:0007669"/>
    <property type="project" value="UniProtKB-UniRule"/>
</dbReference>
<keyword evidence="4 8" id="KW-0547">Nucleotide-binding</keyword>
<reference evidence="10 11" key="1">
    <citation type="submission" date="2019-01" db="EMBL/GenBank/DDBJ databases">
        <title>Lactibacter flavus gen. nov., sp. nov., a novel bacterium of the family Propionibacteriaceae isolated from raw milk and dairy products.</title>
        <authorList>
            <person name="Huptas C."/>
            <person name="Wenning M."/>
            <person name="Breitenwieser F."/>
            <person name="Doll E."/>
            <person name="Von Neubeck M."/>
            <person name="Busse H.-J."/>
            <person name="Scherer S."/>
        </authorList>
    </citation>
    <scope>NUCLEOTIDE SEQUENCE [LARGE SCALE GENOMIC DNA]</scope>
    <source>
        <strain evidence="10 11">DSM 22130</strain>
    </source>
</reference>
<feature type="binding site" evidence="8">
    <location>
        <position position="397"/>
    </location>
    <ligand>
        <name>Zn(2+)</name>
        <dbReference type="ChEBI" id="CHEBI:29105"/>
        <label>2</label>
    </ligand>
</feature>
<organism evidence="10 11">
    <name type="scientific">Propioniciclava tarda</name>
    <dbReference type="NCBI Taxonomy" id="433330"/>
    <lineage>
        <taxon>Bacteria</taxon>
        <taxon>Bacillati</taxon>
        <taxon>Actinomycetota</taxon>
        <taxon>Actinomycetes</taxon>
        <taxon>Propionibacteriales</taxon>
        <taxon>Propionibacteriaceae</taxon>
        <taxon>Propioniciclava</taxon>
    </lineage>
</organism>
<evidence type="ECO:0000256" key="8">
    <source>
        <dbReference type="HAMAP-Rule" id="MF_00983"/>
    </source>
</evidence>
<evidence type="ECO:0000256" key="4">
    <source>
        <dbReference type="ARBA" id="ARBA00022741"/>
    </source>
</evidence>
<comment type="caution">
    <text evidence="8">As this protein does not have any detectable helicase domains, it probably does not have helicase activity.</text>
</comment>
<sequence length="653" mass="68605">MTTSPEPRLIAQVAVDVSLPHLDRVFDYEVPAKDRDAVAPGVRVRVRFAGKLRDGFVLGLTDTSDAGDKLRPLERVLSPEVVLTPPVAALCRRVADHYGGTLGDVLRMAVPTRHAATESASPVAYPEPGTPPAPVVLPLYPGGSEFLGALGEGRPLRAAWTAVPVAAPPGDWAAGFAEAAGATVASGRGVVLVVPDAAALAVLASACTEAFGAGSFVTLSADLGPAARYRAFLAAVRGGVRLVLGTRNAVYAPVPDLGLIAVWDEGNDSLAEPRAPYPHAREVAALRAAEQHCALLIAGYARTAETQALVERGWLVPLVLPPAEARRIAPVVRIASDTDWALERDPAARAARLPHDVFAAIRQGLTQGPVLVQVPRAGYVSTVACEACRATARCPRCSRLLRGEAGDAALRLTCALCGPVGGGWACSECGGRRLRAPRVGVRRTAEELGKAFPQTRVIESWSGRLVASVPDEPALVLATPGAEPTADQGYAAAVLLDTWLLLNRADLRAAEEALRRWTGVCALVRPADRGGTVMAVGEADARALQALVRLDPVGFAERELADRRAAGFPPAAKLVVVEGSRQAVDAFDSVAAAVPQVERFGPLALDEEHWRLSLRTTPARASDLLSALRAEAGRRSSAKESAVRITVDPQEID</sequence>
<evidence type="ECO:0000256" key="5">
    <source>
        <dbReference type="ARBA" id="ARBA00022833"/>
    </source>
</evidence>
<evidence type="ECO:0000256" key="3">
    <source>
        <dbReference type="ARBA" id="ARBA00022723"/>
    </source>
</evidence>
<keyword evidence="7 8" id="KW-0238">DNA-binding</keyword>
<dbReference type="GO" id="GO:0006270">
    <property type="term" value="P:DNA replication initiation"/>
    <property type="evidence" value="ECO:0007669"/>
    <property type="project" value="TreeGrafter"/>
</dbReference>
<comment type="caution">
    <text evidence="10">The sequence shown here is derived from an EMBL/GenBank/DDBJ whole genome shotgun (WGS) entry which is preliminary data.</text>
</comment>
<comment type="subunit">
    <text evidence="8">Component of the replication restart primosome.</text>
</comment>
<evidence type="ECO:0000256" key="6">
    <source>
        <dbReference type="ARBA" id="ARBA00022840"/>
    </source>
</evidence>
<dbReference type="Pfam" id="PF17764">
    <property type="entry name" value="PriA_3primeBD"/>
    <property type="match status" value="1"/>
</dbReference>
<dbReference type="Proteomes" id="UP000291933">
    <property type="component" value="Unassembled WGS sequence"/>
</dbReference>
<feature type="binding site" evidence="8">
    <location>
        <position position="414"/>
    </location>
    <ligand>
        <name>Zn(2+)</name>
        <dbReference type="ChEBI" id="CHEBI:29105"/>
        <label>2</label>
    </ligand>
</feature>
<keyword evidence="5 8" id="KW-0862">Zinc</keyword>